<keyword evidence="2" id="KW-1003">Cell membrane</keyword>
<evidence type="ECO:0000256" key="4">
    <source>
        <dbReference type="ARBA" id="ARBA00022989"/>
    </source>
</evidence>
<proteinExistence type="predicted"/>
<accession>B2A0C1</accession>
<keyword evidence="9" id="KW-1185">Reference proteome</keyword>
<evidence type="ECO:0000256" key="5">
    <source>
        <dbReference type="ARBA" id="ARBA00023136"/>
    </source>
</evidence>
<feature type="transmembrane region" description="Helical" evidence="6">
    <location>
        <begin position="145"/>
        <end position="165"/>
    </location>
</feature>
<dbReference type="STRING" id="452637.Oter_4184"/>
<dbReference type="EMBL" id="CP001032">
    <property type="protein sequence ID" value="ACB77457.1"/>
    <property type="molecule type" value="Genomic_DNA"/>
</dbReference>
<evidence type="ECO:0000256" key="3">
    <source>
        <dbReference type="ARBA" id="ARBA00022692"/>
    </source>
</evidence>
<dbReference type="AlphaFoldDB" id="B2A0C1"/>
<keyword evidence="3 6" id="KW-0812">Transmembrane</keyword>
<organism evidence="8 9">
    <name type="scientific">Opitutus terrae (strain DSM 11246 / JCM 15787 / PB90-1)</name>
    <dbReference type="NCBI Taxonomy" id="452637"/>
    <lineage>
        <taxon>Bacteria</taxon>
        <taxon>Pseudomonadati</taxon>
        <taxon>Verrucomicrobiota</taxon>
        <taxon>Opitutia</taxon>
        <taxon>Opitutales</taxon>
        <taxon>Opitutaceae</taxon>
        <taxon>Opitutus</taxon>
    </lineage>
</organism>
<evidence type="ECO:0000256" key="6">
    <source>
        <dbReference type="SAM" id="Phobius"/>
    </source>
</evidence>
<feature type="domain" description="ABC-2 type transporter transmembrane" evidence="7">
    <location>
        <begin position="68"/>
        <end position="226"/>
    </location>
</feature>
<feature type="transmembrane region" description="Helical" evidence="6">
    <location>
        <begin position="120"/>
        <end position="139"/>
    </location>
</feature>
<dbReference type="GO" id="GO:0005886">
    <property type="term" value="C:plasma membrane"/>
    <property type="evidence" value="ECO:0007669"/>
    <property type="project" value="UniProtKB-SubCell"/>
</dbReference>
<sequence>MMRPRAVALLPIHFAMRQITPVFKREFLGYFRSPVAYVVLVAFLVLSVSLAFSRFGGFFKAGTAGLESYFVFFPWLFLFVVPAVGMRLWAEERRSGNVELLFTLPITTLEAVVGKFLAGWAFLTVAVLLSFPMAITVAYLGDPDWGVMISTYLGTILMAGGYLAVCALMSSLTKNQVIAFVLGLIVCAVLLFLGYSGFTEVLQSVFPVALADAFANFSFITHFDAFTKGIVDPRDLMFFVSLIGFTLFLNVVALER</sequence>
<gene>
    <name evidence="8" type="ordered locus">Oter_4184</name>
</gene>
<evidence type="ECO:0000313" key="8">
    <source>
        <dbReference type="EMBL" id="ACB77457.1"/>
    </source>
</evidence>
<comment type="subcellular location">
    <subcellularLocation>
        <location evidence="1">Cell membrane</location>
        <topology evidence="1">Multi-pass membrane protein</topology>
    </subcellularLocation>
</comment>
<feature type="transmembrane region" description="Helical" evidence="6">
    <location>
        <begin position="177"/>
        <end position="198"/>
    </location>
</feature>
<feature type="transmembrane region" description="Helical" evidence="6">
    <location>
        <begin position="34"/>
        <end position="57"/>
    </location>
</feature>
<feature type="transmembrane region" description="Helical" evidence="6">
    <location>
        <begin position="69"/>
        <end position="90"/>
    </location>
</feature>
<dbReference type="KEGG" id="ote:Oter_4184"/>
<keyword evidence="4 6" id="KW-1133">Transmembrane helix</keyword>
<evidence type="ECO:0000256" key="1">
    <source>
        <dbReference type="ARBA" id="ARBA00004651"/>
    </source>
</evidence>
<evidence type="ECO:0000259" key="7">
    <source>
        <dbReference type="Pfam" id="PF12698"/>
    </source>
</evidence>
<dbReference type="PANTHER" id="PTHR30294">
    <property type="entry name" value="MEMBRANE COMPONENT OF ABC TRANSPORTER YHHJ-RELATED"/>
    <property type="match status" value="1"/>
</dbReference>
<dbReference type="InterPro" id="IPR013525">
    <property type="entry name" value="ABC2_TM"/>
</dbReference>
<dbReference type="HOGENOM" id="CLU_081003_0_1_0"/>
<dbReference type="InterPro" id="IPR051449">
    <property type="entry name" value="ABC-2_transporter_component"/>
</dbReference>
<name>B2A0C1_OPITP</name>
<dbReference type="Proteomes" id="UP000007013">
    <property type="component" value="Chromosome"/>
</dbReference>
<evidence type="ECO:0000256" key="2">
    <source>
        <dbReference type="ARBA" id="ARBA00022475"/>
    </source>
</evidence>
<dbReference type="eggNOG" id="COG1277">
    <property type="taxonomic scope" value="Bacteria"/>
</dbReference>
<evidence type="ECO:0000313" key="9">
    <source>
        <dbReference type="Proteomes" id="UP000007013"/>
    </source>
</evidence>
<keyword evidence="5 6" id="KW-0472">Membrane</keyword>
<dbReference type="Pfam" id="PF12698">
    <property type="entry name" value="ABC2_membrane_3"/>
    <property type="match status" value="1"/>
</dbReference>
<feature type="transmembrane region" description="Helical" evidence="6">
    <location>
        <begin position="236"/>
        <end position="254"/>
    </location>
</feature>
<dbReference type="PANTHER" id="PTHR30294:SF29">
    <property type="entry name" value="MULTIDRUG ABC TRANSPORTER PERMEASE YBHS-RELATED"/>
    <property type="match status" value="1"/>
</dbReference>
<dbReference type="GO" id="GO:0140359">
    <property type="term" value="F:ABC-type transporter activity"/>
    <property type="evidence" value="ECO:0007669"/>
    <property type="project" value="InterPro"/>
</dbReference>
<protein>
    <submittedName>
        <fullName evidence="8">ABC-2 type transporter</fullName>
    </submittedName>
</protein>
<reference evidence="8 9" key="1">
    <citation type="journal article" date="2011" name="J. Bacteriol.">
        <title>Genome sequence of the verrucomicrobium Opitutus terrae PB90-1, an abundant inhabitant of rice paddy soil ecosystems.</title>
        <authorList>
            <person name="van Passel M.W."/>
            <person name="Kant R."/>
            <person name="Palva A."/>
            <person name="Copeland A."/>
            <person name="Lucas S."/>
            <person name="Lapidus A."/>
            <person name="Glavina del Rio T."/>
            <person name="Pitluck S."/>
            <person name="Goltsman E."/>
            <person name="Clum A."/>
            <person name="Sun H."/>
            <person name="Schmutz J."/>
            <person name="Larimer F.W."/>
            <person name="Land M.L."/>
            <person name="Hauser L."/>
            <person name="Kyrpides N."/>
            <person name="Mikhailova N."/>
            <person name="Richardson P.P."/>
            <person name="Janssen P.H."/>
            <person name="de Vos W.M."/>
            <person name="Smidt H."/>
        </authorList>
    </citation>
    <scope>NUCLEOTIDE SEQUENCE [LARGE SCALE GENOMIC DNA]</scope>
    <source>
        <strain evidence="9">DSM 11246 / JCM 15787 / PB90-1</strain>
    </source>
</reference>